<evidence type="ECO:0000313" key="8">
    <source>
        <dbReference type="EMBL" id="KNC47654.1"/>
    </source>
</evidence>
<evidence type="ECO:0000256" key="6">
    <source>
        <dbReference type="ARBA" id="ARBA00023306"/>
    </source>
</evidence>
<dbReference type="GO" id="GO:0005680">
    <property type="term" value="C:anaphase-promoting complex"/>
    <property type="evidence" value="ECO:0007669"/>
    <property type="project" value="TreeGrafter"/>
</dbReference>
<dbReference type="SMART" id="SM00028">
    <property type="entry name" value="TPR"/>
    <property type="match status" value="7"/>
</dbReference>
<feature type="repeat" description="TPR" evidence="7">
    <location>
        <begin position="518"/>
        <end position="551"/>
    </location>
</feature>
<sequence>MKKTLAQLRRLTRDALNKQLYESAMFYADKAVSLQTAAAGGDRTDAVSGAGAGAGTGAGASTGMVTVAGTAAGVEMGLASTSTTGSGRVVASGLACHSAEGSALTPGLADDVFALATAFHATHQYQRAVHTLTRHGMLDRSLEARLLAARCLLEEALEMVGDDMSEMEQKVLAERKMMDFDEDEDEDEAGAEAEQVSVLEAGPSTVAAVCVLRARVYEEMENRDRAATWYLNALDADYHCVEAFEVIVQRQLLSLAEEAALVASLPFRDNEAWLEVLYKAKLNNKYGSSLADLNAAVQALGETAGVRLESNTDIVVARARAAYDAHALDDALRLARQVLAEDPYHAAALPLFIATLVELKATQELFRKAHALAEQYPDSALAWYAVGCYYYTVEDHGKARQFFSRATALDGNFGAAWLGFGHSFAVESEHDQAMAAYRTAARLCKGSHLPNLFVGMEYVAIGNVHLAEQFVRAAHESCAAADPLVLNELGVIAATQGSLTRARGYFERSLLVGGAALEPVLFNLAGVCRKLSDYTAAVEYYSQSLALRPRESSTYTALGFTYMLLGELDVAIEYFHKSLGVRPDDTLTVGLLQTALADVFTLCRRSTRRQTT</sequence>
<evidence type="ECO:0000256" key="7">
    <source>
        <dbReference type="PROSITE-ProRule" id="PRU00339"/>
    </source>
</evidence>
<dbReference type="GO" id="GO:0045842">
    <property type="term" value="P:positive regulation of mitotic metaphase/anaphase transition"/>
    <property type="evidence" value="ECO:0007669"/>
    <property type="project" value="TreeGrafter"/>
</dbReference>
<dbReference type="Proteomes" id="UP000054408">
    <property type="component" value="Unassembled WGS sequence"/>
</dbReference>
<dbReference type="GO" id="GO:0016567">
    <property type="term" value="P:protein ubiquitination"/>
    <property type="evidence" value="ECO:0007669"/>
    <property type="project" value="TreeGrafter"/>
</dbReference>
<proteinExistence type="predicted"/>
<dbReference type="EMBL" id="GL349448">
    <property type="protein sequence ID" value="KNC47654.1"/>
    <property type="molecule type" value="Genomic_DNA"/>
</dbReference>
<dbReference type="PANTHER" id="PTHR12558">
    <property type="entry name" value="CELL DIVISION CYCLE 16,23,27"/>
    <property type="match status" value="1"/>
</dbReference>
<evidence type="ECO:0000313" key="9">
    <source>
        <dbReference type="Proteomes" id="UP000054408"/>
    </source>
</evidence>
<evidence type="ECO:0000256" key="4">
    <source>
        <dbReference type="ARBA" id="ARBA00022786"/>
    </source>
</evidence>
<dbReference type="PANTHER" id="PTHR12558:SF9">
    <property type="entry name" value="CELL DIVISION CYCLE PROTEIN 16 HOMOLOG"/>
    <property type="match status" value="1"/>
</dbReference>
<dbReference type="GO" id="GO:0031145">
    <property type="term" value="P:anaphase-promoting complex-dependent catabolic process"/>
    <property type="evidence" value="ECO:0007669"/>
    <property type="project" value="TreeGrafter"/>
</dbReference>
<dbReference type="Gene3D" id="1.25.40.10">
    <property type="entry name" value="Tetratricopeptide repeat domain"/>
    <property type="match status" value="1"/>
</dbReference>
<keyword evidence="5 7" id="KW-0802">TPR repeat</keyword>
<dbReference type="Pfam" id="PF13181">
    <property type="entry name" value="TPR_8"/>
    <property type="match status" value="2"/>
</dbReference>
<dbReference type="PROSITE" id="PS50005">
    <property type="entry name" value="TPR"/>
    <property type="match status" value="3"/>
</dbReference>
<evidence type="ECO:0000256" key="1">
    <source>
        <dbReference type="ARBA" id="ARBA00022618"/>
    </source>
</evidence>
<dbReference type="GO" id="GO:0051301">
    <property type="term" value="P:cell division"/>
    <property type="evidence" value="ECO:0007669"/>
    <property type="project" value="UniProtKB-KW"/>
</dbReference>
<dbReference type="Pfam" id="PF13176">
    <property type="entry name" value="TPR_7"/>
    <property type="match status" value="1"/>
</dbReference>
<organism evidence="8 9">
    <name type="scientific">Thecamonas trahens ATCC 50062</name>
    <dbReference type="NCBI Taxonomy" id="461836"/>
    <lineage>
        <taxon>Eukaryota</taxon>
        <taxon>Apusozoa</taxon>
        <taxon>Apusomonadida</taxon>
        <taxon>Apusomonadidae</taxon>
        <taxon>Thecamonas</taxon>
    </lineage>
</organism>
<feature type="repeat" description="TPR" evidence="7">
    <location>
        <begin position="380"/>
        <end position="413"/>
    </location>
</feature>
<name>A0A0L0D5N3_THETB</name>
<dbReference type="AlphaFoldDB" id="A0A0L0D5N3"/>
<feature type="repeat" description="TPR" evidence="7">
    <location>
        <begin position="552"/>
        <end position="585"/>
    </location>
</feature>
<dbReference type="OMA" id="DPFHNNA"/>
<dbReference type="SUPFAM" id="SSF48452">
    <property type="entry name" value="TPR-like"/>
    <property type="match status" value="2"/>
</dbReference>
<keyword evidence="9" id="KW-1185">Reference proteome</keyword>
<accession>A0A0L0D5N3</accession>
<reference evidence="8 9" key="1">
    <citation type="submission" date="2010-05" db="EMBL/GenBank/DDBJ databases">
        <title>The Genome Sequence of Thecamonas trahens ATCC 50062.</title>
        <authorList>
            <consortium name="The Broad Institute Genome Sequencing Platform"/>
            <person name="Russ C."/>
            <person name="Cuomo C."/>
            <person name="Shea T."/>
            <person name="Young S.K."/>
            <person name="Zeng Q."/>
            <person name="Koehrsen M."/>
            <person name="Haas B."/>
            <person name="Borodovsky M."/>
            <person name="Guigo R."/>
            <person name="Alvarado L."/>
            <person name="Berlin A."/>
            <person name="Bochicchio J."/>
            <person name="Borenstein D."/>
            <person name="Chapman S."/>
            <person name="Chen Z."/>
            <person name="Freedman E."/>
            <person name="Gellesch M."/>
            <person name="Goldberg J."/>
            <person name="Griggs A."/>
            <person name="Gujja S."/>
            <person name="Heilman E."/>
            <person name="Heiman D."/>
            <person name="Hepburn T."/>
            <person name="Howarth C."/>
            <person name="Jen D."/>
            <person name="Larson L."/>
            <person name="Mehta T."/>
            <person name="Park D."/>
            <person name="Pearson M."/>
            <person name="Roberts A."/>
            <person name="Saif S."/>
            <person name="Shenoy N."/>
            <person name="Sisk P."/>
            <person name="Stolte C."/>
            <person name="Sykes S."/>
            <person name="Thomson T."/>
            <person name="Walk T."/>
            <person name="White J."/>
            <person name="Yandava C."/>
            <person name="Burger G."/>
            <person name="Gray M.W."/>
            <person name="Holland P.W.H."/>
            <person name="King N."/>
            <person name="Lang F.B.F."/>
            <person name="Roger A.J."/>
            <person name="Ruiz-Trillo I."/>
            <person name="Lander E."/>
            <person name="Nusbaum C."/>
        </authorList>
    </citation>
    <scope>NUCLEOTIDE SEQUENCE [LARGE SCALE GENOMIC DNA]</scope>
    <source>
        <strain evidence="8 9">ATCC 50062</strain>
    </source>
</reference>
<keyword evidence="2" id="KW-0677">Repeat</keyword>
<gene>
    <name evidence="8" type="ORF">AMSG_03884</name>
</gene>
<evidence type="ECO:0000256" key="5">
    <source>
        <dbReference type="ARBA" id="ARBA00022803"/>
    </source>
</evidence>
<dbReference type="STRING" id="461836.A0A0L0D5N3"/>
<protein>
    <submittedName>
        <fullName evidence="8">Cell division cycle 16</fullName>
    </submittedName>
</protein>
<keyword evidence="1 8" id="KW-0132">Cell division</keyword>
<evidence type="ECO:0000256" key="2">
    <source>
        <dbReference type="ARBA" id="ARBA00022737"/>
    </source>
</evidence>
<dbReference type="GeneID" id="25563455"/>
<dbReference type="eggNOG" id="KOG1173">
    <property type="taxonomic scope" value="Eukaryota"/>
</dbReference>
<dbReference type="PROSITE" id="PS50293">
    <property type="entry name" value="TPR_REGION"/>
    <property type="match status" value="1"/>
</dbReference>
<dbReference type="InterPro" id="IPR019734">
    <property type="entry name" value="TPR_rpt"/>
</dbReference>
<dbReference type="Pfam" id="PF12895">
    <property type="entry name" value="ANAPC3"/>
    <property type="match status" value="1"/>
</dbReference>
<dbReference type="RefSeq" id="XP_013759138.1">
    <property type="nucleotide sequence ID" value="XM_013903684.1"/>
</dbReference>
<evidence type="ECO:0000256" key="3">
    <source>
        <dbReference type="ARBA" id="ARBA00022776"/>
    </source>
</evidence>
<dbReference type="GO" id="GO:0005737">
    <property type="term" value="C:cytoplasm"/>
    <property type="evidence" value="ECO:0007669"/>
    <property type="project" value="TreeGrafter"/>
</dbReference>
<keyword evidence="4" id="KW-0833">Ubl conjugation pathway</keyword>
<keyword evidence="6" id="KW-0131">Cell cycle</keyword>
<keyword evidence="3" id="KW-0498">Mitosis</keyword>
<dbReference type="InterPro" id="IPR011990">
    <property type="entry name" value="TPR-like_helical_dom_sf"/>
</dbReference>
<dbReference type="OrthoDB" id="10006270at2759"/>